<comment type="caution">
    <text evidence="1">The sequence shown here is derived from an EMBL/GenBank/DDBJ whole genome shotgun (WGS) entry which is preliminary data.</text>
</comment>
<organism evidence="1 2">
    <name type="scientific">Agrobacterium tumefaciens str. B6</name>
    <dbReference type="NCBI Taxonomy" id="1183423"/>
    <lineage>
        <taxon>Bacteria</taxon>
        <taxon>Pseudomonadati</taxon>
        <taxon>Pseudomonadota</taxon>
        <taxon>Alphaproteobacteria</taxon>
        <taxon>Hyphomicrobiales</taxon>
        <taxon>Rhizobiaceae</taxon>
        <taxon>Rhizobium/Agrobacterium group</taxon>
        <taxon>Agrobacterium</taxon>
        <taxon>Agrobacterium tumefaciens complex</taxon>
    </lineage>
</organism>
<reference evidence="1 2" key="1">
    <citation type="submission" date="2016-01" db="EMBL/GenBank/DDBJ databases">
        <authorList>
            <person name="Regsiter A."/>
            <person name="william w."/>
        </authorList>
    </citation>
    <scope>NUCLEOTIDE SEQUENCE [LARGE SCALE GENOMIC DNA]</scope>
    <source>
        <strain evidence="1 2">B6</strain>
    </source>
</reference>
<gene>
    <name evidence="1" type="ORF">AGR4A_pAt10099</name>
</gene>
<name>A0A822VC28_AGRTU</name>
<proteinExistence type="predicted"/>
<protein>
    <submittedName>
        <fullName evidence="1">Uncharacterized protein</fullName>
    </submittedName>
</protein>
<evidence type="ECO:0000313" key="1">
    <source>
        <dbReference type="EMBL" id="CVI24386.1"/>
    </source>
</evidence>
<accession>A0A822VC28</accession>
<evidence type="ECO:0000313" key="2">
    <source>
        <dbReference type="Proteomes" id="UP000192074"/>
    </source>
</evidence>
<dbReference type="AlphaFoldDB" id="A0A822VC28"/>
<sequence>MCNGVHSISKCDMPMITIGYRTDAVRLKATHCAKRNTLVRFIAIHGAVKLVQFRAPNISRRSSR</sequence>
<dbReference type="EMBL" id="FCNL01000040">
    <property type="protein sequence ID" value="CVI24386.1"/>
    <property type="molecule type" value="Genomic_DNA"/>
</dbReference>
<dbReference type="Proteomes" id="UP000192074">
    <property type="component" value="Unassembled WGS sequence"/>
</dbReference>